<dbReference type="EMBL" id="LSSM01000144">
    <property type="protein sequence ID" value="OMJ29892.1"/>
    <property type="molecule type" value="Genomic_DNA"/>
</dbReference>
<protein>
    <submittedName>
        <fullName evidence="1">Uncharacterized protein</fullName>
    </submittedName>
</protein>
<dbReference type="Proteomes" id="UP000187429">
    <property type="component" value="Unassembled WGS sequence"/>
</dbReference>
<name>A0A1R1YSM1_9FUNG</name>
<sequence length="76" mass="8457">MHDQPNMNRTAKIATTIPITVHIATNDPKLSRAVTKLCPIAKNSPRLSLNSTQLYPKLLICSIHLQPQTISYHLPS</sequence>
<keyword evidence="2" id="KW-1185">Reference proteome</keyword>
<dbReference type="AlphaFoldDB" id="A0A1R1YSM1"/>
<reference evidence="2" key="1">
    <citation type="submission" date="2017-01" db="EMBL/GenBank/DDBJ databases">
        <authorList>
            <person name="Wang Y."/>
            <person name="White M."/>
            <person name="Kvist S."/>
            <person name="Moncalvo J.-M."/>
        </authorList>
    </citation>
    <scope>NUCLEOTIDE SEQUENCE [LARGE SCALE GENOMIC DNA]</scope>
    <source>
        <strain evidence="2">ID-206-W2</strain>
    </source>
</reference>
<comment type="caution">
    <text evidence="1">The sequence shown here is derived from an EMBL/GenBank/DDBJ whole genome shotgun (WGS) entry which is preliminary data.</text>
</comment>
<gene>
    <name evidence="1" type="ORF">AYI69_g579</name>
</gene>
<accession>A0A1R1YSM1</accession>
<evidence type="ECO:0000313" key="2">
    <source>
        <dbReference type="Proteomes" id="UP000187429"/>
    </source>
</evidence>
<evidence type="ECO:0000313" key="1">
    <source>
        <dbReference type="EMBL" id="OMJ29892.1"/>
    </source>
</evidence>
<proteinExistence type="predicted"/>
<organism evidence="1 2">
    <name type="scientific">Smittium culicis</name>
    <dbReference type="NCBI Taxonomy" id="133412"/>
    <lineage>
        <taxon>Eukaryota</taxon>
        <taxon>Fungi</taxon>
        <taxon>Fungi incertae sedis</taxon>
        <taxon>Zoopagomycota</taxon>
        <taxon>Kickxellomycotina</taxon>
        <taxon>Harpellomycetes</taxon>
        <taxon>Harpellales</taxon>
        <taxon>Legeriomycetaceae</taxon>
        <taxon>Smittium</taxon>
    </lineage>
</organism>